<sequence>MYTSTLLTAITLALSASTATAADAQPRALVYRGPQACKGCAEAVGKLLEGSAQKFAVTYVGPKEDNQISADLLSQAAVYAQPGGPDLNSAYRELKEHSSEIRTFVQNGGRYLGFCLGAFLAGDTPGFGLLPDGMNAVAERKSDGAQVTSTEDTMIQVDWNYRTKVGTYSQGETATRKWVYFQDGAVITGIPKDNNNTVLGRYSSNGNVAASLTPLGKGWVALVGPHPEATPDWSTASAVRAYRLKNPDGVTFDIGYDFVNAAMDAGPVPTGTSSTTGAPKPTSSQESGWSSLGRGRGRMTLQNPIGFVVQGLRNML</sequence>
<organism evidence="4 5">
    <name type="scientific">Conoideocrella luteorostrata</name>
    <dbReference type="NCBI Taxonomy" id="1105319"/>
    <lineage>
        <taxon>Eukaryota</taxon>
        <taxon>Fungi</taxon>
        <taxon>Dikarya</taxon>
        <taxon>Ascomycota</taxon>
        <taxon>Pezizomycotina</taxon>
        <taxon>Sordariomycetes</taxon>
        <taxon>Hypocreomycetidae</taxon>
        <taxon>Hypocreales</taxon>
        <taxon>Clavicipitaceae</taxon>
        <taxon>Conoideocrella</taxon>
    </lineage>
</organism>
<feature type="domain" description="Biotin-protein ligase N-terminal" evidence="3">
    <location>
        <begin position="29"/>
        <end position="233"/>
    </location>
</feature>
<dbReference type="InterPro" id="IPR029062">
    <property type="entry name" value="Class_I_gatase-like"/>
</dbReference>
<dbReference type="Gene3D" id="3.40.50.880">
    <property type="match status" value="1"/>
</dbReference>
<accession>A0AAJ0FWE0</accession>
<dbReference type="Proteomes" id="UP001251528">
    <property type="component" value="Unassembled WGS sequence"/>
</dbReference>
<gene>
    <name evidence="4" type="ORF">QQS21_010911</name>
</gene>
<evidence type="ECO:0000313" key="5">
    <source>
        <dbReference type="Proteomes" id="UP001251528"/>
    </source>
</evidence>
<keyword evidence="5" id="KW-1185">Reference proteome</keyword>
<proteinExistence type="predicted"/>
<evidence type="ECO:0000256" key="2">
    <source>
        <dbReference type="SAM" id="SignalP"/>
    </source>
</evidence>
<keyword evidence="2" id="KW-0732">Signal</keyword>
<comment type="caution">
    <text evidence="4">The sequence shown here is derived from an EMBL/GenBank/DDBJ whole genome shotgun (WGS) entry which is preliminary data.</text>
</comment>
<dbReference type="Pfam" id="PF09825">
    <property type="entry name" value="BPL_N"/>
    <property type="match status" value="1"/>
</dbReference>
<dbReference type="InterPro" id="IPR019197">
    <property type="entry name" value="Biotin-prot_ligase_N"/>
</dbReference>
<feature type="compositionally biased region" description="Low complexity" evidence="1">
    <location>
        <begin position="267"/>
        <end position="284"/>
    </location>
</feature>
<reference evidence="4" key="1">
    <citation type="submission" date="2023-06" db="EMBL/GenBank/DDBJ databases">
        <title>Conoideocrella luteorostrata (Hypocreales: Clavicipitaceae), a potential biocontrol fungus for elongate hemlock scale in United States Christmas tree production areas.</title>
        <authorList>
            <person name="Barrett H."/>
            <person name="Lovett B."/>
            <person name="Macias A.M."/>
            <person name="Stajich J.E."/>
            <person name="Kasson M.T."/>
        </authorList>
    </citation>
    <scope>NUCLEOTIDE SEQUENCE</scope>
    <source>
        <strain evidence="4">ARSEF 14590</strain>
    </source>
</reference>
<name>A0AAJ0FWE0_9HYPO</name>
<dbReference type="AlphaFoldDB" id="A0AAJ0FWE0"/>
<dbReference type="SUPFAM" id="SSF52317">
    <property type="entry name" value="Class I glutamine amidotransferase-like"/>
    <property type="match status" value="1"/>
</dbReference>
<feature type="region of interest" description="Disordered" evidence="1">
    <location>
        <begin position="267"/>
        <end position="297"/>
    </location>
</feature>
<feature type="chain" id="PRO_5042550613" description="Biotin-protein ligase N-terminal domain-containing protein" evidence="2">
    <location>
        <begin position="22"/>
        <end position="316"/>
    </location>
</feature>
<evidence type="ECO:0000313" key="4">
    <source>
        <dbReference type="EMBL" id="KAK2591405.1"/>
    </source>
</evidence>
<evidence type="ECO:0000256" key="1">
    <source>
        <dbReference type="SAM" id="MobiDB-lite"/>
    </source>
</evidence>
<evidence type="ECO:0000259" key="3">
    <source>
        <dbReference type="Pfam" id="PF09825"/>
    </source>
</evidence>
<dbReference type="EMBL" id="JASWJB010000338">
    <property type="protein sequence ID" value="KAK2591405.1"/>
    <property type="molecule type" value="Genomic_DNA"/>
</dbReference>
<protein>
    <recommendedName>
        <fullName evidence="3">Biotin-protein ligase N-terminal domain-containing protein</fullName>
    </recommendedName>
</protein>
<feature type="signal peptide" evidence="2">
    <location>
        <begin position="1"/>
        <end position="21"/>
    </location>
</feature>